<dbReference type="InterPro" id="IPR006764">
    <property type="entry name" value="SAM_dep_MeTrfase_SAV2177_type"/>
</dbReference>
<sequence>MPRREGHYAAAEKVMRLLPRAKKITRTNCEFMHRATRYLSARAIVLRHAQALLHGTPEGHLAYLHAGFRDPDRILAHAREHLDFTQPIALCLVAILHFVPDEQHPHQIIRELLEPLAPGSHLMLSQVIMENPEIAQRVDAIYRTGGTSIHWHPDDTMRIRDEPTVGVGVARKK</sequence>
<dbReference type="SUPFAM" id="SSF53335">
    <property type="entry name" value="S-adenosyl-L-methionine-dependent methyltransferases"/>
    <property type="match status" value="1"/>
</dbReference>
<reference evidence="1 2" key="1">
    <citation type="submission" date="2020-08" db="EMBL/GenBank/DDBJ databases">
        <title>A novel species.</title>
        <authorList>
            <person name="Gao J."/>
        </authorList>
    </citation>
    <scope>NUCLEOTIDE SEQUENCE [LARGE SCALE GENOMIC DNA]</scope>
    <source>
        <strain evidence="1 2">CRXT-G-22</strain>
    </source>
</reference>
<dbReference type="RefSeq" id="WP_187751712.1">
    <property type="nucleotide sequence ID" value="NZ_CP060828.1"/>
</dbReference>
<proteinExistence type="predicted"/>
<dbReference type="Proteomes" id="UP000516052">
    <property type="component" value="Chromosome"/>
</dbReference>
<evidence type="ECO:0000313" key="1">
    <source>
        <dbReference type="EMBL" id="QNP74788.1"/>
    </source>
</evidence>
<dbReference type="GO" id="GO:0008168">
    <property type="term" value="F:methyltransferase activity"/>
    <property type="evidence" value="ECO:0007669"/>
    <property type="project" value="UniProtKB-KW"/>
</dbReference>
<organism evidence="1 2">
    <name type="scientific">Streptomyces roseirectus</name>
    <dbReference type="NCBI Taxonomy" id="2768066"/>
    <lineage>
        <taxon>Bacteria</taxon>
        <taxon>Bacillati</taxon>
        <taxon>Actinomycetota</taxon>
        <taxon>Actinomycetes</taxon>
        <taxon>Kitasatosporales</taxon>
        <taxon>Streptomycetaceae</taxon>
        <taxon>Streptomyces</taxon>
    </lineage>
</organism>
<dbReference type="GO" id="GO:0032259">
    <property type="term" value="P:methylation"/>
    <property type="evidence" value="ECO:0007669"/>
    <property type="project" value="UniProtKB-KW"/>
</dbReference>
<protein>
    <submittedName>
        <fullName evidence="1">SAM-dependent methyltransferase</fullName>
    </submittedName>
</protein>
<keyword evidence="1" id="KW-0808">Transferase</keyword>
<dbReference type="Pfam" id="PF04672">
    <property type="entry name" value="Methyltransf_19"/>
    <property type="match status" value="1"/>
</dbReference>
<name>A0A7H0IPS2_9ACTN</name>
<gene>
    <name evidence="1" type="ORF">IAG44_38630</name>
</gene>
<dbReference type="InterPro" id="IPR029063">
    <property type="entry name" value="SAM-dependent_MTases_sf"/>
</dbReference>
<dbReference type="AlphaFoldDB" id="A0A7H0IPS2"/>
<dbReference type="EMBL" id="CP060828">
    <property type="protein sequence ID" value="QNP74788.1"/>
    <property type="molecule type" value="Genomic_DNA"/>
</dbReference>
<dbReference type="Gene3D" id="3.40.50.150">
    <property type="entry name" value="Vaccinia Virus protein VP39"/>
    <property type="match status" value="1"/>
</dbReference>
<accession>A0A7H0IPS2</accession>
<evidence type="ECO:0000313" key="2">
    <source>
        <dbReference type="Proteomes" id="UP000516052"/>
    </source>
</evidence>
<dbReference type="KEGG" id="sroi:IAG44_38630"/>
<keyword evidence="2" id="KW-1185">Reference proteome</keyword>
<keyword evidence="1" id="KW-0489">Methyltransferase</keyword>